<evidence type="ECO:0000313" key="6">
    <source>
        <dbReference type="EMBL" id="AMW06400.1"/>
    </source>
</evidence>
<comment type="similarity">
    <text evidence="2">Belongs to the bacterial PQQ dehydrogenase family.</text>
</comment>
<evidence type="ECO:0000256" key="1">
    <source>
        <dbReference type="ARBA" id="ARBA00001931"/>
    </source>
</evidence>
<comment type="cofactor">
    <cofactor evidence="1">
        <name>pyrroloquinoline quinone</name>
        <dbReference type="ChEBI" id="CHEBI:58442"/>
    </cofactor>
</comment>
<dbReference type="eggNOG" id="COG4993">
    <property type="taxonomic scope" value="Bacteria"/>
</dbReference>
<keyword evidence="7" id="KW-1185">Reference proteome</keyword>
<dbReference type="KEGG" id="gph:GEMMAAP_19605"/>
<dbReference type="InterPro" id="IPR002372">
    <property type="entry name" value="PQQ_rpt_dom"/>
</dbReference>
<dbReference type="CDD" id="cd10280">
    <property type="entry name" value="PQQ_mGDH"/>
    <property type="match status" value="1"/>
</dbReference>
<dbReference type="Gene3D" id="2.140.10.10">
    <property type="entry name" value="Quinoprotein alcohol dehydrogenase-like superfamily"/>
    <property type="match status" value="2"/>
</dbReference>
<sequence length="644" mass="69365">MEPLMGRLFLLALLALPATASSTASAQRGAGAEWPIYGGDPGHTRYSSLNQIDASNAATLEVAWRWSARNQGPNPAAASQTTPIFVKGRLYATAGMHRNVVAIDPATGETIWMYRFDERDRLAKAPRVNSGRGVSYWSDGKGDDRIYVVTPGYHLIALDADNGQPIRGFGLNGVVDLQKNLRVREGVSVDGSIGASSPAAVIGNVLVVGAALHVGMQPPSKVNTPGDIRGFDVRTGRLLWTFHTIPLPGEVGNDSWLEKSWAYTGNAASWAQISWDAQLGYVYLPTEAATGDYYGGHRPGNNLFSTSIVALDARTGKRVWHFQTIHHDIWDWDNTTAPILADLTIDGKPRRILAQLTKQGFVFVLDRVTGTPVWPIEERAVPKGDVPGEWYSPTQPFPTKPAPFERQGFSEDDLLDFTPEIRARAREIARQYRWGPLYTPPSLAGAADGTRGTLSLPASTGGANWEGGALDPETGYLYVPSVTAPSFLALLPGGKVSDMNYIAGGRGGQLAPGVPFVKPPWGRITAIDLTTGNHAWMVPNGDTPAFVAERLKLPPASIPNTGRASRAGLLVTRTLLFAGEGTNGSSNFWVLDKRTGARITRLDIPSGTQTGIPMTYMHDGRQYVVFATTAGGQASEIVAYSLPR</sequence>
<dbReference type="InterPro" id="IPR018391">
    <property type="entry name" value="PQQ_b-propeller_rpt"/>
</dbReference>
<dbReference type="GO" id="GO:0048038">
    <property type="term" value="F:quinone binding"/>
    <property type="evidence" value="ECO:0007669"/>
    <property type="project" value="InterPro"/>
</dbReference>
<evidence type="ECO:0000256" key="2">
    <source>
        <dbReference type="ARBA" id="ARBA00008156"/>
    </source>
</evidence>
<gene>
    <name evidence="6" type="ORF">GEMMAAP_19605</name>
</gene>
<feature type="chain" id="PRO_5007506897" description="Pyrrolo-quinoline quinone repeat domain-containing protein" evidence="4">
    <location>
        <begin position="27"/>
        <end position="644"/>
    </location>
</feature>
<name>A0A143BPG0_9BACT</name>
<dbReference type="InterPro" id="IPR011047">
    <property type="entry name" value="Quinoprotein_ADH-like_sf"/>
</dbReference>
<dbReference type="GO" id="GO:0016020">
    <property type="term" value="C:membrane"/>
    <property type="evidence" value="ECO:0007669"/>
    <property type="project" value="InterPro"/>
</dbReference>
<dbReference type="Pfam" id="PF01011">
    <property type="entry name" value="PQQ"/>
    <property type="match status" value="1"/>
</dbReference>
<dbReference type="Proteomes" id="UP000076404">
    <property type="component" value="Chromosome"/>
</dbReference>
<evidence type="ECO:0000259" key="5">
    <source>
        <dbReference type="Pfam" id="PF01011"/>
    </source>
</evidence>
<keyword evidence="3" id="KW-0560">Oxidoreductase</keyword>
<organism evidence="6 7">
    <name type="scientific">Gemmatimonas phototrophica</name>
    <dbReference type="NCBI Taxonomy" id="1379270"/>
    <lineage>
        <taxon>Bacteria</taxon>
        <taxon>Pseudomonadati</taxon>
        <taxon>Gemmatimonadota</taxon>
        <taxon>Gemmatimonadia</taxon>
        <taxon>Gemmatimonadales</taxon>
        <taxon>Gemmatimonadaceae</taxon>
        <taxon>Gemmatimonas</taxon>
    </lineage>
</organism>
<dbReference type="EMBL" id="CP011454">
    <property type="protein sequence ID" value="AMW06400.1"/>
    <property type="molecule type" value="Genomic_DNA"/>
</dbReference>
<feature type="domain" description="Pyrrolo-quinoline quinone repeat" evidence="5">
    <location>
        <begin position="34"/>
        <end position="624"/>
    </location>
</feature>
<dbReference type="GO" id="GO:0016614">
    <property type="term" value="F:oxidoreductase activity, acting on CH-OH group of donors"/>
    <property type="evidence" value="ECO:0007669"/>
    <property type="project" value="InterPro"/>
</dbReference>
<dbReference type="InterPro" id="IPR017511">
    <property type="entry name" value="PQQ_mDH"/>
</dbReference>
<evidence type="ECO:0000256" key="4">
    <source>
        <dbReference type="SAM" id="SignalP"/>
    </source>
</evidence>
<dbReference type="SUPFAM" id="SSF50998">
    <property type="entry name" value="Quinoprotein alcohol dehydrogenase-like"/>
    <property type="match status" value="1"/>
</dbReference>
<proteinExistence type="inferred from homology"/>
<dbReference type="STRING" id="1379270.GEMMAAP_19605"/>
<feature type="signal peptide" evidence="4">
    <location>
        <begin position="1"/>
        <end position="26"/>
    </location>
</feature>
<dbReference type="PANTHER" id="PTHR32303:SF4">
    <property type="entry name" value="QUINOPROTEIN GLUCOSE DEHYDROGENASE"/>
    <property type="match status" value="1"/>
</dbReference>
<dbReference type="PANTHER" id="PTHR32303">
    <property type="entry name" value="QUINOPROTEIN ALCOHOL DEHYDROGENASE (CYTOCHROME C)"/>
    <property type="match status" value="1"/>
</dbReference>
<evidence type="ECO:0000313" key="7">
    <source>
        <dbReference type="Proteomes" id="UP000076404"/>
    </source>
</evidence>
<protein>
    <recommendedName>
        <fullName evidence="5">Pyrrolo-quinoline quinone repeat domain-containing protein</fullName>
    </recommendedName>
</protein>
<accession>A0A143BPG0</accession>
<keyword evidence="4" id="KW-0732">Signal</keyword>
<dbReference type="AlphaFoldDB" id="A0A143BPG0"/>
<reference evidence="6 7" key="2">
    <citation type="journal article" date="2016" name="Environ. Microbiol. Rep.">
        <title>Metagenomic evidence for the presence of phototrophic Gemmatimonadetes bacteria in diverse environments.</title>
        <authorList>
            <person name="Zeng Y."/>
            <person name="Baumbach J."/>
            <person name="Barbosa E.G."/>
            <person name="Azevedo V."/>
            <person name="Zhang C."/>
            <person name="Koblizek M."/>
        </authorList>
    </citation>
    <scope>NUCLEOTIDE SEQUENCE [LARGE SCALE GENOMIC DNA]</scope>
    <source>
        <strain evidence="6 7">AP64</strain>
    </source>
</reference>
<evidence type="ECO:0000256" key="3">
    <source>
        <dbReference type="ARBA" id="ARBA00023002"/>
    </source>
</evidence>
<dbReference type="SMART" id="SM00564">
    <property type="entry name" value="PQQ"/>
    <property type="match status" value="4"/>
</dbReference>
<reference evidence="6 7" key="1">
    <citation type="journal article" date="2014" name="Proc. Natl. Acad. Sci. U.S.A.">
        <title>Functional type 2 photosynthetic reaction centers found in the rare bacterial phylum Gemmatimonadetes.</title>
        <authorList>
            <person name="Zeng Y."/>
            <person name="Feng F."/>
            <person name="Medova H."/>
            <person name="Dean J."/>
            <person name="Koblizek M."/>
        </authorList>
    </citation>
    <scope>NUCLEOTIDE SEQUENCE [LARGE SCALE GENOMIC DNA]</scope>
    <source>
        <strain evidence="6 7">AP64</strain>
    </source>
</reference>